<name>A0A9D4BX20_DREPO</name>
<dbReference type="SMART" id="SM00110">
    <property type="entry name" value="C1Q"/>
    <property type="match status" value="1"/>
</dbReference>
<dbReference type="InterPro" id="IPR050822">
    <property type="entry name" value="Cerebellin_Synaptic_Org"/>
</dbReference>
<dbReference type="SUPFAM" id="SSF49842">
    <property type="entry name" value="TNF-like"/>
    <property type="match status" value="1"/>
</dbReference>
<dbReference type="Proteomes" id="UP000828390">
    <property type="component" value="Unassembled WGS sequence"/>
</dbReference>
<proteinExistence type="predicted"/>
<keyword evidence="2" id="KW-0964">Secreted</keyword>
<comment type="subcellular location">
    <subcellularLocation>
        <location evidence="1">Secreted</location>
    </subcellularLocation>
</comment>
<comment type="caution">
    <text evidence="6">The sequence shown here is derived from an EMBL/GenBank/DDBJ whole genome shotgun (WGS) entry which is preliminary data.</text>
</comment>
<dbReference type="InterPro" id="IPR001073">
    <property type="entry name" value="C1q_dom"/>
</dbReference>
<evidence type="ECO:0000256" key="1">
    <source>
        <dbReference type="ARBA" id="ARBA00004613"/>
    </source>
</evidence>
<dbReference type="EMBL" id="JAIWYP010000014">
    <property type="protein sequence ID" value="KAH3710163.1"/>
    <property type="molecule type" value="Genomic_DNA"/>
</dbReference>
<feature type="chain" id="PRO_5039313046" description="C1q domain-containing protein" evidence="4">
    <location>
        <begin position="17"/>
        <end position="189"/>
    </location>
</feature>
<protein>
    <recommendedName>
        <fullName evidence="5">C1q domain-containing protein</fullName>
    </recommendedName>
</protein>
<keyword evidence="3 4" id="KW-0732">Signal</keyword>
<feature type="signal peptide" evidence="4">
    <location>
        <begin position="1"/>
        <end position="16"/>
    </location>
</feature>
<dbReference type="PROSITE" id="PS50871">
    <property type="entry name" value="C1Q"/>
    <property type="match status" value="1"/>
</dbReference>
<keyword evidence="7" id="KW-1185">Reference proteome</keyword>
<feature type="domain" description="C1q" evidence="5">
    <location>
        <begin position="52"/>
        <end position="189"/>
    </location>
</feature>
<dbReference type="OrthoDB" id="6145438at2759"/>
<reference evidence="6" key="1">
    <citation type="journal article" date="2019" name="bioRxiv">
        <title>The Genome of the Zebra Mussel, Dreissena polymorpha: A Resource for Invasive Species Research.</title>
        <authorList>
            <person name="McCartney M.A."/>
            <person name="Auch B."/>
            <person name="Kono T."/>
            <person name="Mallez S."/>
            <person name="Zhang Y."/>
            <person name="Obille A."/>
            <person name="Becker A."/>
            <person name="Abrahante J.E."/>
            <person name="Garbe J."/>
            <person name="Badalamenti J.P."/>
            <person name="Herman A."/>
            <person name="Mangelson H."/>
            <person name="Liachko I."/>
            <person name="Sullivan S."/>
            <person name="Sone E.D."/>
            <person name="Koren S."/>
            <person name="Silverstein K.A.T."/>
            <person name="Beckman K.B."/>
            <person name="Gohl D.M."/>
        </authorList>
    </citation>
    <scope>NUCLEOTIDE SEQUENCE</scope>
    <source>
        <strain evidence="6">Duluth1</strain>
        <tissue evidence="6">Whole animal</tissue>
    </source>
</reference>
<dbReference type="InterPro" id="IPR008983">
    <property type="entry name" value="Tumour_necrosis_fac-like_dom"/>
</dbReference>
<reference evidence="6" key="2">
    <citation type="submission" date="2020-11" db="EMBL/GenBank/DDBJ databases">
        <authorList>
            <person name="McCartney M.A."/>
            <person name="Auch B."/>
            <person name="Kono T."/>
            <person name="Mallez S."/>
            <person name="Becker A."/>
            <person name="Gohl D.M."/>
            <person name="Silverstein K.A.T."/>
            <person name="Koren S."/>
            <person name="Bechman K.B."/>
            <person name="Herman A."/>
            <person name="Abrahante J.E."/>
            <person name="Garbe J."/>
        </authorList>
    </citation>
    <scope>NUCLEOTIDE SEQUENCE</scope>
    <source>
        <strain evidence="6">Duluth1</strain>
        <tissue evidence="6">Whole animal</tissue>
    </source>
</reference>
<gene>
    <name evidence="6" type="ORF">DPMN_069632</name>
</gene>
<dbReference type="PRINTS" id="PR00007">
    <property type="entry name" value="COMPLEMNTC1Q"/>
</dbReference>
<evidence type="ECO:0000313" key="7">
    <source>
        <dbReference type="Proteomes" id="UP000828390"/>
    </source>
</evidence>
<evidence type="ECO:0000259" key="5">
    <source>
        <dbReference type="PROSITE" id="PS50871"/>
    </source>
</evidence>
<evidence type="ECO:0000256" key="4">
    <source>
        <dbReference type="SAM" id="SignalP"/>
    </source>
</evidence>
<sequence>MLKCFVFMLFLGTGRSATLDTQDMLQKIDQLTAISDQLTARVAALEVNKRAFFPGPVAFHATLGNTIENVGDHQHIVFDNVITNIGGGYSPVDGHFTAPVRGAYAFFVVLTNTPGHSASIQLLRNGGWLGSVLADDESNVSYTTSTLAVTAQIEAGDQVWVQNELKFSAQEQIDGANWTSFSGHLIQAN</sequence>
<evidence type="ECO:0000256" key="3">
    <source>
        <dbReference type="ARBA" id="ARBA00022729"/>
    </source>
</evidence>
<accession>A0A9D4BX20</accession>
<dbReference type="Gene3D" id="2.60.120.40">
    <property type="match status" value="1"/>
</dbReference>
<evidence type="ECO:0000256" key="2">
    <source>
        <dbReference type="ARBA" id="ARBA00022525"/>
    </source>
</evidence>
<dbReference type="PANTHER" id="PTHR22923">
    <property type="entry name" value="CEREBELLIN-RELATED"/>
    <property type="match status" value="1"/>
</dbReference>
<dbReference type="AlphaFoldDB" id="A0A9D4BX20"/>
<dbReference type="GO" id="GO:0005576">
    <property type="term" value="C:extracellular region"/>
    <property type="evidence" value="ECO:0007669"/>
    <property type="project" value="UniProtKB-SubCell"/>
</dbReference>
<dbReference type="PANTHER" id="PTHR22923:SF116">
    <property type="entry name" value="C1Q DOMAIN-CONTAINING PROTEIN"/>
    <property type="match status" value="1"/>
</dbReference>
<dbReference type="Pfam" id="PF00386">
    <property type="entry name" value="C1q"/>
    <property type="match status" value="1"/>
</dbReference>
<organism evidence="6 7">
    <name type="scientific">Dreissena polymorpha</name>
    <name type="common">Zebra mussel</name>
    <name type="synonym">Mytilus polymorpha</name>
    <dbReference type="NCBI Taxonomy" id="45954"/>
    <lineage>
        <taxon>Eukaryota</taxon>
        <taxon>Metazoa</taxon>
        <taxon>Spiralia</taxon>
        <taxon>Lophotrochozoa</taxon>
        <taxon>Mollusca</taxon>
        <taxon>Bivalvia</taxon>
        <taxon>Autobranchia</taxon>
        <taxon>Heteroconchia</taxon>
        <taxon>Euheterodonta</taxon>
        <taxon>Imparidentia</taxon>
        <taxon>Neoheterodontei</taxon>
        <taxon>Myida</taxon>
        <taxon>Dreissenoidea</taxon>
        <taxon>Dreissenidae</taxon>
        <taxon>Dreissena</taxon>
    </lineage>
</organism>
<evidence type="ECO:0000313" key="6">
    <source>
        <dbReference type="EMBL" id="KAH3710163.1"/>
    </source>
</evidence>